<protein>
    <submittedName>
        <fullName evidence="2">DJ-1/PfpI family protein</fullName>
    </submittedName>
</protein>
<organism evidence="2 3">
    <name type="scientific">Chelativorans salis</name>
    <dbReference type="NCBI Taxonomy" id="2978478"/>
    <lineage>
        <taxon>Bacteria</taxon>
        <taxon>Pseudomonadati</taxon>
        <taxon>Pseudomonadota</taxon>
        <taxon>Alphaproteobacteria</taxon>
        <taxon>Hyphomicrobiales</taxon>
        <taxon>Phyllobacteriaceae</taxon>
        <taxon>Chelativorans</taxon>
    </lineage>
</organism>
<gene>
    <name evidence="2" type="ORF">N5A92_15485</name>
</gene>
<keyword evidence="3" id="KW-1185">Reference proteome</keyword>
<evidence type="ECO:0000313" key="3">
    <source>
        <dbReference type="Proteomes" id="UP001320831"/>
    </source>
</evidence>
<evidence type="ECO:0000259" key="1">
    <source>
        <dbReference type="Pfam" id="PF01965"/>
    </source>
</evidence>
<dbReference type="Gene3D" id="3.40.50.880">
    <property type="match status" value="1"/>
</dbReference>
<name>A0ABT2LPF2_9HYPH</name>
<comment type="caution">
    <text evidence="2">The sequence shown here is derived from an EMBL/GenBank/DDBJ whole genome shotgun (WGS) entry which is preliminary data.</text>
</comment>
<dbReference type="Proteomes" id="UP001320831">
    <property type="component" value="Unassembled WGS sequence"/>
</dbReference>
<evidence type="ECO:0000313" key="2">
    <source>
        <dbReference type="EMBL" id="MCT7376436.1"/>
    </source>
</evidence>
<dbReference type="InterPro" id="IPR002818">
    <property type="entry name" value="DJ-1/PfpI"/>
</dbReference>
<dbReference type="EMBL" id="JAOCZP010000004">
    <property type="protein sequence ID" value="MCT7376436.1"/>
    <property type="molecule type" value="Genomic_DNA"/>
</dbReference>
<accession>A0ABT2LPF2</accession>
<reference evidence="2 3" key="1">
    <citation type="submission" date="2022-09" db="EMBL/GenBank/DDBJ databases">
        <title>Chelativorans salina sp. nov., a novel slightly halophilic bacterium isolated from a saline lake sediment enrichment.</title>
        <authorList>
            <person name="Gao L."/>
            <person name="Fang B.-Z."/>
            <person name="Li W.-J."/>
        </authorList>
    </citation>
    <scope>NUCLEOTIDE SEQUENCE [LARGE SCALE GENOMIC DNA]</scope>
    <source>
        <strain evidence="2 3">EGI FJ00035</strain>
    </source>
</reference>
<dbReference type="RefSeq" id="WP_260904375.1">
    <property type="nucleotide sequence ID" value="NZ_JAOCZP010000004.1"/>
</dbReference>
<proteinExistence type="predicted"/>
<sequence length="195" mass="20043">MEQSKTVGLVFIEKFADWEFGLLAASAVEWFGARAVALTPEAGSVRSAAGLQLAGERGLTPQENEDLDAVALIGSDNWASPDAPDVTPLLKAVAGRGGVVGGICAGTLGLARAGLFEGRGHTSNGRDWINGHVPGYVGAEGYQDVPHAVSDGSIVSAPGSAPGTFAAAFLEALFPQRAETVGEMRELFAREHAAA</sequence>
<dbReference type="SUPFAM" id="SSF52317">
    <property type="entry name" value="Class I glutamine amidotransferase-like"/>
    <property type="match status" value="1"/>
</dbReference>
<dbReference type="InterPro" id="IPR029062">
    <property type="entry name" value="Class_I_gatase-like"/>
</dbReference>
<dbReference type="Pfam" id="PF01965">
    <property type="entry name" value="DJ-1_PfpI"/>
    <property type="match status" value="1"/>
</dbReference>
<feature type="domain" description="DJ-1/PfpI" evidence="1">
    <location>
        <begin position="7"/>
        <end position="171"/>
    </location>
</feature>